<organism evidence="1">
    <name type="scientific">Arundo donax</name>
    <name type="common">Giant reed</name>
    <name type="synonym">Donax arundinaceus</name>
    <dbReference type="NCBI Taxonomy" id="35708"/>
    <lineage>
        <taxon>Eukaryota</taxon>
        <taxon>Viridiplantae</taxon>
        <taxon>Streptophyta</taxon>
        <taxon>Embryophyta</taxon>
        <taxon>Tracheophyta</taxon>
        <taxon>Spermatophyta</taxon>
        <taxon>Magnoliopsida</taxon>
        <taxon>Liliopsida</taxon>
        <taxon>Poales</taxon>
        <taxon>Poaceae</taxon>
        <taxon>PACMAD clade</taxon>
        <taxon>Arundinoideae</taxon>
        <taxon>Arundineae</taxon>
        <taxon>Arundo</taxon>
    </lineage>
</organism>
<dbReference type="AlphaFoldDB" id="A0A0A9HNA6"/>
<dbReference type="EMBL" id="GBRH01161515">
    <property type="protein sequence ID" value="JAE36381.1"/>
    <property type="molecule type" value="Transcribed_RNA"/>
</dbReference>
<proteinExistence type="predicted"/>
<name>A0A0A9HNA6_ARUDO</name>
<evidence type="ECO:0000313" key="1">
    <source>
        <dbReference type="EMBL" id="JAE36381.1"/>
    </source>
</evidence>
<reference evidence="1" key="2">
    <citation type="journal article" date="2015" name="Data Brief">
        <title>Shoot transcriptome of the giant reed, Arundo donax.</title>
        <authorList>
            <person name="Barrero R.A."/>
            <person name="Guerrero F.D."/>
            <person name="Moolhuijzen P."/>
            <person name="Goolsby J.A."/>
            <person name="Tidwell J."/>
            <person name="Bellgard S.E."/>
            <person name="Bellgard M.I."/>
        </authorList>
    </citation>
    <scope>NUCLEOTIDE SEQUENCE</scope>
    <source>
        <tissue evidence="1">Shoot tissue taken approximately 20 cm above the soil surface</tissue>
    </source>
</reference>
<reference evidence="1" key="1">
    <citation type="submission" date="2014-09" db="EMBL/GenBank/DDBJ databases">
        <authorList>
            <person name="Magalhaes I.L.F."/>
            <person name="Oliveira U."/>
            <person name="Santos F.R."/>
            <person name="Vidigal T.H.D.A."/>
            <person name="Brescovit A.D."/>
            <person name="Santos A.J."/>
        </authorList>
    </citation>
    <scope>NUCLEOTIDE SEQUENCE</scope>
    <source>
        <tissue evidence="1">Shoot tissue taken approximately 20 cm above the soil surface</tissue>
    </source>
</reference>
<protein>
    <submittedName>
        <fullName evidence="1">Uncharacterized protein</fullName>
    </submittedName>
</protein>
<accession>A0A0A9HNA6</accession>
<sequence length="25" mass="2818">MRTMAYNHQSTSTGHLSMAKHISLD</sequence>